<accession>A0A9J5W693</accession>
<keyword evidence="3" id="KW-1185">Reference proteome</keyword>
<name>A0A9J5W693_SOLCO</name>
<evidence type="ECO:0000313" key="3">
    <source>
        <dbReference type="Proteomes" id="UP000824120"/>
    </source>
</evidence>
<evidence type="ECO:0000313" key="2">
    <source>
        <dbReference type="EMBL" id="KAG5571125.1"/>
    </source>
</evidence>
<keyword evidence="1" id="KW-0812">Transmembrane</keyword>
<proteinExistence type="predicted"/>
<comment type="caution">
    <text evidence="2">The sequence shown here is derived from an EMBL/GenBank/DDBJ whole genome shotgun (WGS) entry which is preliminary data.</text>
</comment>
<organism evidence="2 3">
    <name type="scientific">Solanum commersonii</name>
    <name type="common">Commerson's wild potato</name>
    <name type="synonym">Commerson's nightshade</name>
    <dbReference type="NCBI Taxonomy" id="4109"/>
    <lineage>
        <taxon>Eukaryota</taxon>
        <taxon>Viridiplantae</taxon>
        <taxon>Streptophyta</taxon>
        <taxon>Embryophyta</taxon>
        <taxon>Tracheophyta</taxon>
        <taxon>Spermatophyta</taxon>
        <taxon>Magnoliopsida</taxon>
        <taxon>eudicotyledons</taxon>
        <taxon>Gunneridae</taxon>
        <taxon>Pentapetalae</taxon>
        <taxon>asterids</taxon>
        <taxon>lamiids</taxon>
        <taxon>Solanales</taxon>
        <taxon>Solanaceae</taxon>
        <taxon>Solanoideae</taxon>
        <taxon>Solaneae</taxon>
        <taxon>Solanum</taxon>
    </lineage>
</organism>
<keyword evidence="1" id="KW-0472">Membrane</keyword>
<reference evidence="2 3" key="1">
    <citation type="submission" date="2020-09" db="EMBL/GenBank/DDBJ databases">
        <title>De no assembly of potato wild relative species, Solanum commersonii.</title>
        <authorList>
            <person name="Cho K."/>
        </authorList>
    </citation>
    <scope>NUCLEOTIDE SEQUENCE [LARGE SCALE GENOMIC DNA]</scope>
    <source>
        <strain evidence="2">LZ3.2</strain>
        <tissue evidence="2">Leaf</tissue>
    </source>
</reference>
<keyword evidence="1" id="KW-1133">Transmembrane helix</keyword>
<dbReference type="Proteomes" id="UP000824120">
    <property type="component" value="Chromosome 12"/>
</dbReference>
<dbReference type="EMBL" id="JACXVP010000012">
    <property type="protein sequence ID" value="KAG5571125.1"/>
    <property type="molecule type" value="Genomic_DNA"/>
</dbReference>
<dbReference type="AlphaFoldDB" id="A0A9J5W693"/>
<gene>
    <name evidence="2" type="ORF">H5410_060891</name>
</gene>
<evidence type="ECO:0000256" key="1">
    <source>
        <dbReference type="SAM" id="Phobius"/>
    </source>
</evidence>
<protein>
    <submittedName>
        <fullName evidence="2">Uncharacterized protein</fullName>
    </submittedName>
</protein>
<feature type="transmembrane region" description="Helical" evidence="1">
    <location>
        <begin position="12"/>
        <end position="29"/>
    </location>
</feature>
<sequence>MTWRLAFLLSHRRLVLAFTIFTFWVIGWYRLRILEQMAESVLLENRQRCLAMLMLQLLRSFQPFCSILHLSVHASTKTSYT</sequence>